<feature type="transmembrane region" description="Helical" evidence="1">
    <location>
        <begin position="59"/>
        <end position="77"/>
    </location>
</feature>
<gene>
    <name evidence="2" type="ORF">Q3O60_11165</name>
</gene>
<evidence type="ECO:0000313" key="3">
    <source>
        <dbReference type="Proteomes" id="UP001231616"/>
    </source>
</evidence>
<feature type="transmembrane region" description="Helical" evidence="1">
    <location>
        <begin position="333"/>
        <end position="355"/>
    </location>
</feature>
<comment type="caution">
    <text evidence="2">The sequence shown here is derived from an EMBL/GenBank/DDBJ whole genome shotgun (WGS) entry which is preliminary data.</text>
</comment>
<feature type="transmembrane region" description="Helical" evidence="1">
    <location>
        <begin position="367"/>
        <end position="393"/>
    </location>
</feature>
<name>A0ABT9H0A5_9GAMM</name>
<evidence type="ECO:0000256" key="1">
    <source>
        <dbReference type="SAM" id="Phobius"/>
    </source>
</evidence>
<organism evidence="2 3">
    <name type="scientific">Alkalimonas collagenimarina</name>
    <dbReference type="NCBI Taxonomy" id="400390"/>
    <lineage>
        <taxon>Bacteria</taxon>
        <taxon>Pseudomonadati</taxon>
        <taxon>Pseudomonadota</taxon>
        <taxon>Gammaproteobacteria</taxon>
        <taxon>Alkalimonas</taxon>
    </lineage>
</organism>
<keyword evidence="2" id="KW-0436">Ligase</keyword>
<keyword evidence="1" id="KW-1133">Transmembrane helix</keyword>
<feature type="transmembrane region" description="Helical" evidence="1">
    <location>
        <begin position="92"/>
        <end position="111"/>
    </location>
</feature>
<proteinExistence type="predicted"/>
<feature type="transmembrane region" description="Helical" evidence="1">
    <location>
        <begin position="217"/>
        <end position="233"/>
    </location>
</feature>
<feature type="transmembrane region" description="Helical" evidence="1">
    <location>
        <begin position="33"/>
        <end position="52"/>
    </location>
</feature>
<feature type="transmembrane region" description="Helical" evidence="1">
    <location>
        <begin position="195"/>
        <end position="211"/>
    </location>
</feature>
<feature type="transmembrane region" description="Helical" evidence="1">
    <location>
        <begin position="165"/>
        <end position="183"/>
    </location>
</feature>
<feature type="transmembrane region" description="Helical" evidence="1">
    <location>
        <begin position="240"/>
        <end position="258"/>
    </location>
</feature>
<keyword evidence="1" id="KW-0472">Membrane</keyword>
<dbReference type="GO" id="GO:0016874">
    <property type="term" value="F:ligase activity"/>
    <property type="evidence" value="ECO:0007669"/>
    <property type="project" value="UniProtKB-KW"/>
</dbReference>
<reference evidence="2 3" key="1">
    <citation type="submission" date="2023-08" db="EMBL/GenBank/DDBJ databases">
        <authorList>
            <person name="Joshi A."/>
            <person name="Thite S."/>
        </authorList>
    </citation>
    <scope>NUCLEOTIDE SEQUENCE [LARGE SCALE GENOMIC DNA]</scope>
    <source>
        <strain evidence="2 3">AC40</strain>
    </source>
</reference>
<evidence type="ECO:0000313" key="2">
    <source>
        <dbReference type="EMBL" id="MDP4536751.1"/>
    </source>
</evidence>
<keyword evidence="1" id="KW-0812">Transmembrane</keyword>
<dbReference type="RefSeq" id="WP_305894014.1">
    <property type="nucleotide sequence ID" value="NZ_JAUZVZ010000014.1"/>
</dbReference>
<protein>
    <submittedName>
        <fullName evidence="2">O-antigen ligase family protein</fullName>
    </submittedName>
</protein>
<dbReference type="Proteomes" id="UP001231616">
    <property type="component" value="Unassembled WGS sequence"/>
</dbReference>
<dbReference type="EMBL" id="JAUZVZ010000014">
    <property type="protein sequence ID" value="MDP4536751.1"/>
    <property type="molecule type" value="Genomic_DNA"/>
</dbReference>
<sequence length="420" mass="47458">MPAWCKVIFLCASCYLLLDITQGALSAADWLHWPLSVVYKAILLLCMLGVIWQVESRRWLSLCLLLVPVIMLVGPALSQHLYQPVLPFSQDAILAGKLMAPAIVLLCFWHYARQQPEDAQAMLQLIMHISSVALLFSFVFGFMGFGYAAYSPMDQIELAALGSSGFLRAANEVSALLLVLTAFQLHQSWQRYRGLYVLLSTVALFCALQLLTKTALLGVVSIILFVPLLHLRAATRKKGLWWMGISVLLLLVLSPWWLQPVLTGLGLYDKLSWVYQEKGMIGLILSSRDLYMQHIWQAFREQFAIWHQWLGVGQAGIQLHVRKYFAESDAFDVMVFFGVVGMSWLLCLVAFLLWLGWRCRGAAEGRIVLMLNLMLVLLALVAGHVLTSGMLWLPWMMWNAWLLSVAKRSFTPSEKELAHD</sequence>
<accession>A0ABT9H0A5</accession>
<feature type="transmembrane region" description="Helical" evidence="1">
    <location>
        <begin position="123"/>
        <end position="145"/>
    </location>
</feature>
<keyword evidence="3" id="KW-1185">Reference proteome</keyword>